<dbReference type="GeneID" id="107071387"/>
<accession>A0ABM1J054</accession>
<name>A0ABM1J054_POLDO</name>
<gene>
    <name evidence="2" type="primary">LOC107071387</name>
</gene>
<sequence>MRNKYLKMEAKARFSKCCNPLKLVNHPASKGLRLASAKLQESWNLSRFDYLCSTCRKTLGSLKSVAFGSSHKINECDESDNGCNTGDEDSDIDGIIVDDNVSDDISNTEYCQITDPISTGDSFSSGLKSLSGEEVTRTMPVLSFNSTTCYQPSIAFIKYSSDR</sequence>
<evidence type="ECO:0000313" key="2">
    <source>
        <dbReference type="RefSeq" id="XP_015185841.1"/>
    </source>
</evidence>
<organism evidence="1 2">
    <name type="scientific">Polistes dominula</name>
    <name type="common">European paper wasp</name>
    <name type="synonym">Vespa dominula</name>
    <dbReference type="NCBI Taxonomy" id="743375"/>
    <lineage>
        <taxon>Eukaryota</taxon>
        <taxon>Metazoa</taxon>
        <taxon>Ecdysozoa</taxon>
        <taxon>Arthropoda</taxon>
        <taxon>Hexapoda</taxon>
        <taxon>Insecta</taxon>
        <taxon>Pterygota</taxon>
        <taxon>Neoptera</taxon>
        <taxon>Endopterygota</taxon>
        <taxon>Hymenoptera</taxon>
        <taxon>Apocrita</taxon>
        <taxon>Aculeata</taxon>
        <taxon>Vespoidea</taxon>
        <taxon>Vespidae</taxon>
        <taxon>Polistinae</taxon>
        <taxon>Polistini</taxon>
        <taxon>Polistes</taxon>
    </lineage>
</organism>
<protein>
    <submittedName>
        <fullName evidence="2">Uncharacterized protein LOC107071387 isoform X2</fullName>
    </submittedName>
</protein>
<evidence type="ECO:0000313" key="1">
    <source>
        <dbReference type="Proteomes" id="UP000694924"/>
    </source>
</evidence>
<dbReference type="Proteomes" id="UP000694924">
    <property type="component" value="Unplaced"/>
</dbReference>
<reference evidence="2" key="1">
    <citation type="submission" date="2025-08" db="UniProtKB">
        <authorList>
            <consortium name="RefSeq"/>
        </authorList>
    </citation>
    <scope>IDENTIFICATION</scope>
    <source>
        <tissue evidence="2">Whole body</tissue>
    </source>
</reference>
<dbReference type="RefSeq" id="XP_015185841.1">
    <property type="nucleotide sequence ID" value="XM_015330355.1"/>
</dbReference>
<keyword evidence="1" id="KW-1185">Reference proteome</keyword>
<proteinExistence type="predicted"/>